<organism evidence="9 10">
    <name type="scientific">Pseudomonas fragi</name>
    <dbReference type="NCBI Taxonomy" id="296"/>
    <lineage>
        <taxon>Bacteria</taxon>
        <taxon>Pseudomonadati</taxon>
        <taxon>Pseudomonadota</taxon>
        <taxon>Gammaproteobacteria</taxon>
        <taxon>Pseudomonadales</taxon>
        <taxon>Pseudomonadaceae</taxon>
        <taxon>Pseudomonas</taxon>
    </lineage>
</organism>
<keyword evidence="9" id="KW-0436">Ligase</keyword>
<dbReference type="InterPro" id="IPR046673">
    <property type="entry name" value="ToxA_N"/>
</dbReference>
<dbReference type="Pfam" id="PF14496">
    <property type="entry name" value="NEL"/>
    <property type="match status" value="1"/>
</dbReference>
<evidence type="ECO:0000256" key="1">
    <source>
        <dbReference type="ARBA" id="ARBA00000900"/>
    </source>
</evidence>
<dbReference type="PROSITE" id="PS52053">
    <property type="entry name" value="NEL"/>
    <property type="match status" value="1"/>
</dbReference>
<dbReference type="InterPro" id="IPR029487">
    <property type="entry name" value="NEL_dom"/>
</dbReference>
<comment type="PTM">
    <text evidence="6">Ubiquitinated in the presence of host E1 ubiquitin-activating enzyme, E2 ubiquitin-conjugating enzyme and ubiquitin.</text>
</comment>
<feature type="domain" description="SOCS box" evidence="7">
    <location>
        <begin position="657"/>
        <end position="720"/>
    </location>
</feature>
<dbReference type="PROSITE" id="PS51450">
    <property type="entry name" value="LRR"/>
    <property type="match status" value="2"/>
</dbReference>
<dbReference type="Gene3D" id="3.80.10.10">
    <property type="entry name" value="Ribonuclease Inhibitor"/>
    <property type="match status" value="3"/>
</dbReference>
<keyword evidence="6" id="KW-0964">Secreted</keyword>
<keyword evidence="6" id="KW-1035">Host cytoplasm</keyword>
<evidence type="ECO:0000256" key="6">
    <source>
        <dbReference type="PROSITE-ProRule" id="PRU01398"/>
    </source>
</evidence>
<feature type="domain" description="NEL" evidence="8">
    <location>
        <begin position="1891"/>
        <end position="2173"/>
    </location>
</feature>
<dbReference type="InterPro" id="IPR003591">
    <property type="entry name" value="Leu-rich_rpt_typical-subtyp"/>
</dbReference>
<dbReference type="Pfam" id="PF00560">
    <property type="entry name" value="LRR_1"/>
    <property type="match status" value="1"/>
</dbReference>
<evidence type="ECO:0000256" key="2">
    <source>
        <dbReference type="ARBA" id="ARBA00012483"/>
    </source>
</evidence>
<dbReference type="PANTHER" id="PTHR48051">
    <property type="match status" value="1"/>
</dbReference>
<dbReference type="RefSeq" id="WP_133144536.1">
    <property type="nucleotide sequence ID" value="NZ_CAACYJ010000035.1"/>
</dbReference>
<dbReference type="GO" id="GO:0005737">
    <property type="term" value="C:cytoplasm"/>
    <property type="evidence" value="ECO:0007669"/>
    <property type="project" value="TreeGrafter"/>
</dbReference>
<dbReference type="Gene3D" id="1.20.58.360">
    <property type="entry name" value="Shigella T3SS effector IpaH defines"/>
    <property type="match status" value="1"/>
</dbReference>
<reference evidence="9 10" key="1">
    <citation type="submission" date="2019-02" db="EMBL/GenBank/DDBJ databases">
        <authorList>
            <consortium name="Pathogen Informatics"/>
        </authorList>
    </citation>
    <scope>NUCLEOTIDE SEQUENCE [LARGE SCALE GENOMIC DNA]</scope>
    <source>
        <strain evidence="9 10">3012STDY7103891</strain>
    </source>
</reference>
<dbReference type="SMART" id="SM00364">
    <property type="entry name" value="LRR_BAC"/>
    <property type="match status" value="4"/>
</dbReference>
<dbReference type="InterPro" id="IPR001611">
    <property type="entry name" value="Leu-rich_rpt"/>
</dbReference>
<dbReference type="Proteomes" id="UP000330809">
    <property type="component" value="Unassembled WGS sequence"/>
</dbReference>
<dbReference type="InterPro" id="IPR032675">
    <property type="entry name" value="LRR_dom_sf"/>
</dbReference>
<evidence type="ECO:0000256" key="3">
    <source>
        <dbReference type="ARBA" id="ARBA00022614"/>
    </source>
</evidence>
<dbReference type="Pfam" id="PF20178">
    <property type="entry name" value="ToxA_N"/>
    <property type="match status" value="1"/>
</dbReference>
<dbReference type="EMBL" id="CAACYJ010000035">
    <property type="protein sequence ID" value="VFB20264.1"/>
    <property type="molecule type" value="Genomic_DNA"/>
</dbReference>
<evidence type="ECO:0000256" key="4">
    <source>
        <dbReference type="ARBA" id="ARBA00022737"/>
    </source>
</evidence>
<keyword evidence="6" id="KW-0832">Ubl conjugation</keyword>
<dbReference type="EC" id="2.3.2.27" evidence="2"/>
<evidence type="ECO:0000313" key="10">
    <source>
        <dbReference type="Proteomes" id="UP000330809"/>
    </source>
</evidence>
<dbReference type="GO" id="GO:0016874">
    <property type="term" value="F:ligase activity"/>
    <property type="evidence" value="ECO:0007669"/>
    <property type="project" value="UniProtKB-KW"/>
</dbReference>
<dbReference type="SUPFAM" id="SSF52058">
    <property type="entry name" value="L domain-like"/>
    <property type="match status" value="2"/>
</dbReference>
<gene>
    <name evidence="9" type="primary">sspH2</name>
    <name evidence="9" type="ORF">NCTC10754_02878</name>
</gene>
<dbReference type="PANTHER" id="PTHR48051:SF1">
    <property type="entry name" value="RAS SUPPRESSOR PROTEIN 1"/>
    <property type="match status" value="1"/>
</dbReference>
<comment type="similarity">
    <text evidence="6">Belongs to the LRR-containing bacterial E3 ligase family.</text>
</comment>
<dbReference type="InterPro" id="IPR001496">
    <property type="entry name" value="SOCS_box"/>
</dbReference>
<evidence type="ECO:0000256" key="5">
    <source>
        <dbReference type="ARBA" id="ARBA00023026"/>
    </source>
</evidence>
<accession>A0A449ILE5</accession>
<evidence type="ECO:0000313" key="9">
    <source>
        <dbReference type="EMBL" id="VFB20264.1"/>
    </source>
</evidence>
<keyword evidence="4" id="KW-0677">Repeat</keyword>
<comment type="catalytic activity">
    <reaction evidence="1">
        <text>S-ubiquitinyl-[E2 ubiquitin-conjugating enzyme]-L-cysteine + [acceptor protein]-L-lysine = [E2 ubiquitin-conjugating enzyme]-L-cysteine + N(6)-ubiquitinyl-[acceptor protein]-L-lysine.</text>
        <dbReference type="EC" id="2.3.2.27"/>
    </reaction>
</comment>
<evidence type="ECO:0000259" key="8">
    <source>
        <dbReference type="PROSITE" id="PS52053"/>
    </source>
</evidence>
<dbReference type="Pfam" id="PF13855">
    <property type="entry name" value="LRR_8"/>
    <property type="match status" value="2"/>
</dbReference>
<keyword evidence="3" id="KW-0433">Leucine-rich repeat</keyword>
<keyword evidence="6" id="KW-0833">Ubl conjugation pathway</keyword>
<dbReference type="PROSITE" id="PS50225">
    <property type="entry name" value="SOCS"/>
    <property type="match status" value="1"/>
</dbReference>
<dbReference type="GO" id="GO:0005576">
    <property type="term" value="C:extracellular region"/>
    <property type="evidence" value="ECO:0007669"/>
    <property type="project" value="UniProtKB-UniRule"/>
</dbReference>
<dbReference type="InterPro" id="IPR050216">
    <property type="entry name" value="LRR_domain-containing"/>
</dbReference>
<keyword evidence="6" id="KW-0808">Transferase</keyword>
<dbReference type="GO" id="GO:0061630">
    <property type="term" value="F:ubiquitin protein ligase activity"/>
    <property type="evidence" value="ECO:0007669"/>
    <property type="project" value="UniProtKB-EC"/>
</dbReference>
<evidence type="ECO:0000259" key="7">
    <source>
        <dbReference type="PROSITE" id="PS50225"/>
    </source>
</evidence>
<name>A0A449ILE5_PSEFR</name>
<dbReference type="SMART" id="SM00369">
    <property type="entry name" value="LRR_TYP"/>
    <property type="match status" value="9"/>
</dbReference>
<proteinExistence type="inferred from homology"/>
<keyword evidence="5" id="KW-0843">Virulence</keyword>
<dbReference type="GO" id="GO:0016567">
    <property type="term" value="P:protein ubiquitination"/>
    <property type="evidence" value="ECO:0007669"/>
    <property type="project" value="InterPro"/>
</dbReference>
<sequence length="2173" mass="242733">MESSYIVSGPGPHAAFIKSRIPAWVKHSAVADIKRLKPGLFPAHASEAGAADGLGRAPRWLRQALLDSQARSRAANQALAKALKGLQGIPQFAEPRLQEALHSHLGQGRVMDVNTDRLFYLRRNQPVRQHSLLQAALLNFDASEDFSQRVAGQLSALAPQGALPVERFQPDKGPDQLAIVSDTLVHGSGVVAHRFRQEWESLRPVPGFAYRETLPMSPEVFSQLCRSLDLGQQYQAHLQGVFAPPAVRALMIRAQKALLAVRLHRALLQRHITDSGFAMISALLEEQPRVSLYAKPVVFSQLQLYGQVLDEVLIIGPDRSRWPVLEWERTGLSGVPLMKKPEVEPVVVYIPGAPFSALKEYPSLEAFQYELGLNLRLPAYQQLFASLVPQGNAALFLQRLNHQLYKTTPDPRGIEPADYVDEVDLKLELASIETSSTGLFTALNTLHLDRLKANARALAVPTADADSKRLQQRLDDYLGLGLDVLNVAAFLIPGAGEVMMAVMALQMSMDIYQGIESWQAGDVEDAWSHVESVALNIVLSGATGVAGHLASGRLATESAGIDRFRQIVLPNGETRLWRPEIEAYQCQLPLNTRLEPNALGQYRADGKTWVQVGRQFYEQAFDQQLNAWRIKHPSDENAYQPILMHNHEGAWRLEHEQPLQWERPTLLRRLGHVTRMFDDEELGQIGDISAVSDETLRRVHVDCLPVPALLRDTLQQYRVERELGMLVDGTRAGKHALLARLTGTGRTALANVELVRRRFPMLSEFAAQEVLELAGENDVARLRRTGRGSRRLDRLAREYAQQGRLNRALAGLYVPGLANVDSERLAIEAMLHLSASQSVVSPAAVARYATSHRREMARTLKLHPVAARPALQRINGRIGYALSGKGAAFDVSPSLISRVRDICPQISDEQAEAYVRKRIDDGESAQHIFDFLASRQRELDTLRSTLELWSSTASGPFNQRMRRLTADRLVGCWREGVLSRIEPFAYLDLEFDLSWASEFPVLDADFSHVRTLRLSADLMVSEPDAGFVKRFPSVERLEISLQRSQMMPVADALAQLPTVSELSLEADWQGLTREFMDRLTTLGQIECLSVQGALETLDVSGWPRLRQLQIKGRLVQWPAGLFDLTDLETLDLFGTSITTLPDELFTGHQQLWAGLLLDWSGIEPSTAMRAYERLRTHPVRTVDLEKWTIAYCTGCLTRFMPHDRLFASTVITRWSLGEQAVAELMRRVNGLHEEHYRFAEALEAWVSQDPETTQTLLRRQAADKIQRCWRAGISPRLGLEDAGAGPSWRVSTVNQELDLADEIISSLPPVPGGQAFAHVHRLNLSELEVAVEEMDRFLQAFGQLRDLDLSRNGLDLLPNALGDLRQLTDLNLAHNELVMSPSLQMHLSGLRGLVRLNLQGNRVTALDIGALTKLESLDLSHTAIRSWPAGVFDLPRLRFLDMSNSAIRTVPATALVGHEALMQGVKLNGCQLDAQSCADLLAYAQRSGRDTAGNIAIGLLAARRTGGTPEFFPAIVADRPDLLLAATPVLKTDEVLLTPAPIFQPGAPELNRTTLLQRVHPDLSLHDAVQYLEQMQARGMGVLEIDARLAEWNHQYDGLVQRLNGWINIPGHRESGRWVSAVDRRRAADRIMQAWRDGLETVTTAQPESVHTLDFSDLCLGDIPPLNVSQTHITTLNLSGVRITAGGSQGFIREFPGLRTLHLNNNELTRLPEGIGSLENLTRLEAAHNRLQDEEGLSRQLQSLAHLEWLDLSYNRLDTFDLTGMSELQTLNLRGNRLVRWPTRVLTTPTLRTLNLSNNQIDTIPVELFEGDNDALMAHTDLSHNLLSTSGYATLRDYRSFSGNDLGCSLEDIEDGLAFSDNASLSSDEPEYGAAGVDENLDHLEHLTPEQLAEQKARWCVGEPQGSPRPVIWDDLLAQKESRGLFYLLDQLQFTQDYIQDRPGLTRRVWNVLQAAASDSQLRDELFIIGHSDVTCGDGRILLFSDLEVKVFEFNALRSVVAGQEGPALLELGRRLFRLGQVEEVAQFAYQSRRGADAAEVRLAYRISLSERLDLPAQPRGMQYSHAAKVTEQEIESAYLKIKAAENSPAFMEQLILQGYWINYLKRQYPEEFLALEERFEVEHKALEDRHADLGEVYQQELGALDERKRSEEQLLRERLSGEVLATLSTQPD</sequence>
<feature type="active site" description="Glycyl thioester intermediate" evidence="6">
    <location>
        <position position="1976"/>
    </location>
</feature>
<protein>
    <recommendedName>
        <fullName evidence="2">RING-type E3 ubiquitin transferase</fullName>
        <ecNumber evidence="2">2.3.2.27</ecNumber>
    </recommendedName>
</protein>